<dbReference type="Proteomes" id="UP000077154">
    <property type="component" value="Unassembled WGS sequence"/>
</dbReference>
<sequence length="271" mass="30290">MSQGEKLSSSSLSPSKLHRLGQTFRLHLHLSLLRRRLNNVRGSGYRGAGAHGDGQELVPVRPLLRFRELQELTEMTRPKLSADLPLPTRQRRPWTTPELSKIPSTPEIGGFPDAESAGCYRRIPKSSKMLEMLDVGLSDPPAPSLYMVFRDPNCMHVCSEPRKAGESETCSEDVQRKRDLRPAAALPPRCWPCIARSHAYRSSSPQHPHFPLTCPLTAQEDAPNHGRPAVAHRRPTADDAMQEAALKRVGLEQRLACWGAEFRACWPRSEG</sequence>
<gene>
    <name evidence="2" type="ORF">VC83_06252</name>
</gene>
<dbReference type="AlphaFoldDB" id="A0A177ABL5"/>
<protein>
    <submittedName>
        <fullName evidence="2">Uncharacterized protein</fullName>
    </submittedName>
</protein>
<evidence type="ECO:0000313" key="2">
    <source>
        <dbReference type="EMBL" id="OAF58832.1"/>
    </source>
</evidence>
<name>A0A177ABL5_9PEZI</name>
<proteinExistence type="predicted"/>
<organism evidence="2">
    <name type="scientific">Pseudogymnoascus destructans</name>
    <dbReference type="NCBI Taxonomy" id="655981"/>
    <lineage>
        <taxon>Eukaryota</taxon>
        <taxon>Fungi</taxon>
        <taxon>Dikarya</taxon>
        <taxon>Ascomycota</taxon>
        <taxon>Pezizomycotina</taxon>
        <taxon>Leotiomycetes</taxon>
        <taxon>Thelebolales</taxon>
        <taxon>Thelebolaceae</taxon>
        <taxon>Pseudogymnoascus</taxon>
    </lineage>
</organism>
<accession>A0A177ABL5</accession>
<feature type="region of interest" description="Disordered" evidence="1">
    <location>
        <begin position="84"/>
        <end position="107"/>
    </location>
</feature>
<dbReference type="GeneID" id="36289314"/>
<reference evidence="2" key="1">
    <citation type="submission" date="2016-03" db="EMBL/GenBank/DDBJ databases">
        <title>Updated assembly of Pseudogymnoascus destructans, the fungus causing white-nose syndrome of bats.</title>
        <authorList>
            <person name="Palmer J.M."/>
            <person name="Drees K.P."/>
            <person name="Foster J.T."/>
            <person name="Lindner D.L."/>
        </authorList>
    </citation>
    <scope>NUCLEOTIDE SEQUENCE [LARGE SCALE GENOMIC DNA]</scope>
    <source>
        <strain evidence="2">20631-21</strain>
    </source>
</reference>
<dbReference type="EMBL" id="KV441395">
    <property type="protein sequence ID" value="OAF58832.1"/>
    <property type="molecule type" value="Genomic_DNA"/>
</dbReference>
<evidence type="ECO:0000256" key="1">
    <source>
        <dbReference type="SAM" id="MobiDB-lite"/>
    </source>
</evidence>
<dbReference type="OrthoDB" id="10662594at2759"/>
<dbReference type="RefSeq" id="XP_024324116.1">
    <property type="nucleotide sequence ID" value="XM_024469855.1"/>
</dbReference>